<dbReference type="InterPro" id="IPR016135">
    <property type="entry name" value="UBQ-conjugating_enzyme/RWD"/>
</dbReference>
<organism evidence="8 9">
    <name type="scientific">Panicum miliaceum</name>
    <name type="common">Proso millet</name>
    <name type="synonym">Broomcorn millet</name>
    <dbReference type="NCBI Taxonomy" id="4540"/>
    <lineage>
        <taxon>Eukaryota</taxon>
        <taxon>Viridiplantae</taxon>
        <taxon>Streptophyta</taxon>
        <taxon>Embryophyta</taxon>
        <taxon>Tracheophyta</taxon>
        <taxon>Spermatophyta</taxon>
        <taxon>Magnoliopsida</taxon>
        <taxon>Liliopsida</taxon>
        <taxon>Poales</taxon>
        <taxon>Poaceae</taxon>
        <taxon>PACMAD clade</taxon>
        <taxon>Panicoideae</taxon>
        <taxon>Panicodae</taxon>
        <taxon>Paniceae</taxon>
        <taxon>Panicinae</taxon>
        <taxon>Panicum</taxon>
        <taxon>Panicum sect. Panicum</taxon>
    </lineage>
</organism>
<evidence type="ECO:0000313" key="8">
    <source>
        <dbReference type="EMBL" id="RLM79142.1"/>
    </source>
</evidence>
<evidence type="ECO:0000256" key="1">
    <source>
        <dbReference type="ARBA" id="ARBA00012486"/>
    </source>
</evidence>
<dbReference type="Gene3D" id="3.10.110.10">
    <property type="entry name" value="Ubiquitin Conjugating Enzyme"/>
    <property type="match status" value="1"/>
</dbReference>
<comment type="caution">
    <text evidence="8">The sequence shown here is derived from an EMBL/GenBank/DDBJ whole genome shotgun (WGS) entry which is preliminary data.</text>
</comment>
<dbReference type="PROSITE" id="PS50127">
    <property type="entry name" value="UBC_2"/>
    <property type="match status" value="1"/>
</dbReference>
<keyword evidence="6" id="KW-0175">Coiled coil</keyword>
<keyword evidence="5" id="KW-0067">ATP-binding</keyword>
<evidence type="ECO:0000256" key="2">
    <source>
        <dbReference type="ARBA" id="ARBA00022679"/>
    </source>
</evidence>
<dbReference type="OrthoDB" id="9978460at2759"/>
<dbReference type="SMART" id="SM00212">
    <property type="entry name" value="UBCc"/>
    <property type="match status" value="1"/>
</dbReference>
<evidence type="ECO:0000256" key="5">
    <source>
        <dbReference type="ARBA" id="ARBA00022840"/>
    </source>
</evidence>
<dbReference type="SUPFAM" id="SSF54495">
    <property type="entry name" value="UBC-like"/>
    <property type="match status" value="1"/>
</dbReference>
<protein>
    <recommendedName>
        <fullName evidence="1">E2 ubiquitin-conjugating enzyme</fullName>
        <ecNumber evidence="1">2.3.2.23</ecNumber>
    </recommendedName>
</protein>
<name>A0A3L6QHD7_PANMI</name>
<reference evidence="9" key="1">
    <citation type="journal article" date="2019" name="Nat. Commun.">
        <title>The genome of broomcorn millet.</title>
        <authorList>
            <person name="Zou C."/>
            <person name="Miki D."/>
            <person name="Li D."/>
            <person name="Tang Q."/>
            <person name="Xiao L."/>
            <person name="Rajput S."/>
            <person name="Deng P."/>
            <person name="Jia W."/>
            <person name="Huang R."/>
            <person name="Zhang M."/>
            <person name="Sun Y."/>
            <person name="Hu J."/>
            <person name="Fu X."/>
            <person name="Schnable P.S."/>
            <person name="Li F."/>
            <person name="Zhang H."/>
            <person name="Feng B."/>
            <person name="Zhu X."/>
            <person name="Liu R."/>
            <person name="Schnable J.C."/>
            <person name="Zhu J.-K."/>
            <person name="Zhang H."/>
        </authorList>
    </citation>
    <scope>NUCLEOTIDE SEQUENCE [LARGE SCALE GENOMIC DNA]</scope>
</reference>
<evidence type="ECO:0000259" key="7">
    <source>
        <dbReference type="PROSITE" id="PS50127"/>
    </source>
</evidence>
<dbReference type="STRING" id="4540.A0A3L6QHD7"/>
<dbReference type="InterPro" id="IPR000608">
    <property type="entry name" value="UBC"/>
</dbReference>
<evidence type="ECO:0000256" key="4">
    <source>
        <dbReference type="ARBA" id="ARBA00022786"/>
    </source>
</evidence>
<keyword evidence="4" id="KW-0833">Ubl conjugation pathway</keyword>
<proteinExistence type="predicted"/>
<dbReference type="PANTHER" id="PTHR24068">
    <property type="entry name" value="UBIQUITIN-CONJUGATING ENZYME E2"/>
    <property type="match status" value="1"/>
</dbReference>
<keyword evidence="2" id="KW-0808">Transferase</keyword>
<feature type="coiled-coil region" evidence="6">
    <location>
        <begin position="178"/>
        <end position="207"/>
    </location>
</feature>
<sequence>MGASPSSPTREEEQPCERRIRKELHRVWVDPPAFCRPGASPVTDLLHWEVVIDGPAGSPYAGGSFPVDVQFTGDHPYKPPKITFKTKVYHPNIDSEGRMVLDIFQEKWSPVLTIEKLLLSIVSVLYDPMLDRPINGHIARQYKSDVKLYEKTARAWTRRYASTPEKGDENREGYCDAIAAHNAELEKEERRREAQRLRAAAAAASSERRHKVAASRREKGRSLLWRRTVAFLQGRRPVALPSTVKAVARVN</sequence>
<dbReference type="Pfam" id="PF00179">
    <property type="entry name" value="UQ_con"/>
    <property type="match status" value="1"/>
</dbReference>
<feature type="domain" description="UBC core" evidence="7">
    <location>
        <begin position="15"/>
        <end position="162"/>
    </location>
</feature>
<keyword evidence="3" id="KW-0547">Nucleotide-binding</keyword>
<keyword evidence="9" id="KW-1185">Reference proteome</keyword>
<dbReference type="GO" id="GO:0061631">
    <property type="term" value="F:ubiquitin conjugating enzyme activity"/>
    <property type="evidence" value="ECO:0007669"/>
    <property type="project" value="UniProtKB-EC"/>
</dbReference>
<dbReference type="FunFam" id="3.10.110.10:FF:000060">
    <property type="entry name" value="Ubiquitin conjugating enzyme (UbcB)"/>
    <property type="match status" value="1"/>
</dbReference>
<accession>A0A3L6QHD7</accession>
<dbReference type="GO" id="GO:0005524">
    <property type="term" value="F:ATP binding"/>
    <property type="evidence" value="ECO:0007669"/>
    <property type="project" value="UniProtKB-KW"/>
</dbReference>
<dbReference type="EMBL" id="PQIB02000012">
    <property type="protein sequence ID" value="RLM79142.1"/>
    <property type="molecule type" value="Genomic_DNA"/>
</dbReference>
<dbReference type="AlphaFoldDB" id="A0A3L6QHD7"/>
<gene>
    <name evidence="8" type="ORF">C2845_PM12G25440</name>
</gene>
<evidence type="ECO:0000256" key="6">
    <source>
        <dbReference type="SAM" id="Coils"/>
    </source>
</evidence>
<dbReference type="EC" id="2.3.2.23" evidence="1"/>
<dbReference type="Proteomes" id="UP000275267">
    <property type="component" value="Unassembled WGS sequence"/>
</dbReference>
<evidence type="ECO:0000256" key="3">
    <source>
        <dbReference type="ARBA" id="ARBA00022741"/>
    </source>
</evidence>
<evidence type="ECO:0000313" key="9">
    <source>
        <dbReference type="Proteomes" id="UP000275267"/>
    </source>
</evidence>